<name>A0A1H4M6A6_9MICO</name>
<dbReference type="Proteomes" id="UP000183750">
    <property type="component" value="Unassembled WGS sequence"/>
</dbReference>
<evidence type="ECO:0000313" key="2">
    <source>
        <dbReference type="EMBL" id="SEB78620.1"/>
    </source>
</evidence>
<dbReference type="EMBL" id="FNSQ01000005">
    <property type="protein sequence ID" value="SEB78620.1"/>
    <property type="molecule type" value="Genomic_DNA"/>
</dbReference>
<feature type="compositionally biased region" description="Basic and acidic residues" evidence="1">
    <location>
        <begin position="99"/>
        <end position="108"/>
    </location>
</feature>
<accession>A0A1H4M6A6</accession>
<feature type="region of interest" description="Disordered" evidence="1">
    <location>
        <begin position="87"/>
        <end position="108"/>
    </location>
</feature>
<sequence length="108" mass="11725">MQTIIYAGDEYLTGDDIADALLAYSRALGDDERAEVVEIPVRSEDGSVITAKFLIGPASQIVSKTAIGEGPEIEDAELVARLRQLTRGLESPTSQPLEVDDRQSYDLD</sequence>
<evidence type="ECO:0000313" key="3">
    <source>
        <dbReference type="Proteomes" id="UP000183750"/>
    </source>
</evidence>
<gene>
    <name evidence="2" type="ORF">SAMN04489807_2039</name>
</gene>
<reference evidence="3" key="1">
    <citation type="submission" date="2016-10" db="EMBL/GenBank/DDBJ databases">
        <authorList>
            <person name="Varghese N."/>
            <person name="Submissions S."/>
        </authorList>
    </citation>
    <scope>NUCLEOTIDE SEQUENCE [LARGE SCALE GENOMIC DNA]</scope>
    <source>
        <strain evidence="3">DSM 16089</strain>
    </source>
</reference>
<protein>
    <submittedName>
        <fullName evidence="2">Uncharacterized protein</fullName>
    </submittedName>
</protein>
<evidence type="ECO:0000256" key="1">
    <source>
        <dbReference type="SAM" id="MobiDB-lite"/>
    </source>
</evidence>
<dbReference type="OrthoDB" id="5119511at2"/>
<keyword evidence="3" id="KW-1185">Reference proteome</keyword>
<dbReference type="AlphaFoldDB" id="A0A1H4M6A6"/>
<organism evidence="2 3">
    <name type="scientific">Microbacterium hydrocarbonoxydans</name>
    <dbReference type="NCBI Taxonomy" id="273678"/>
    <lineage>
        <taxon>Bacteria</taxon>
        <taxon>Bacillati</taxon>
        <taxon>Actinomycetota</taxon>
        <taxon>Actinomycetes</taxon>
        <taxon>Micrococcales</taxon>
        <taxon>Microbacteriaceae</taxon>
        <taxon>Microbacterium</taxon>
    </lineage>
</organism>
<dbReference type="RefSeq" id="WP_060925974.1">
    <property type="nucleotide sequence ID" value="NZ_FNSQ01000005.1"/>
</dbReference>
<proteinExistence type="predicted"/>